<dbReference type="EMBL" id="JBHIRY010000009">
    <property type="protein sequence ID" value="MFB5761094.1"/>
    <property type="molecule type" value="Genomic_DNA"/>
</dbReference>
<name>A0ABV5C0P6_9BACL</name>
<reference evidence="1 2" key="1">
    <citation type="submission" date="2024-09" db="EMBL/GenBank/DDBJ databases">
        <title>Paenibacillus zeirhizospherea sp. nov., isolated from surface of the maize (Zea mays) roots in a horticulture field, Hungary.</title>
        <authorList>
            <person name="Marton D."/>
            <person name="Farkas M."/>
            <person name="Bedics A."/>
            <person name="Toth E."/>
            <person name="Tancsics A."/>
            <person name="Boka K."/>
            <person name="Marati G."/>
            <person name="Kriszt B."/>
            <person name="Cserhati M."/>
        </authorList>
    </citation>
    <scope>NUCLEOTIDE SEQUENCE [LARGE SCALE GENOMIC DNA]</scope>
    <source>
        <strain evidence="1 2">JCM 18446</strain>
    </source>
</reference>
<organism evidence="1 2">
    <name type="scientific">Paenibacillus medicaginis</name>
    <dbReference type="NCBI Taxonomy" id="1470560"/>
    <lineage>
        <taxon>Bacteria</taxon>
        <taxon>Bacillati</taxon>
        <taxon>Bacillota</taxon>
        <taxon>Bacilli</taxon>
        <taxon>Bacillales</taxon>
        <taxon>Paenibacillaceae</taxon>
        <taxon>Paenibacillus</taxon>
    </lineage>
</organism>
<protein>
    <submittedName>
        <fullName evidence="1">Twin-arginine translocation signal domain-containing protein</fullName>
    </submittedName>
</protein>
<gene>
    <name evidence="1" type="ORF">ACE5LO_11900</name>
</gene>
<accession>A0ABV5C0P6</accession>
<evidence type="ECO:0000313" key="1">
    <source>
        <dbReference type="EMBL" id="MFB5761094.1"/>
    </source>
</evidence>
<dbReference type="RefSeq" id="WP_375520323.1">
    <property type="nucleotide sequence ID" value="NZ_JBHIRY010000009.1"/>
</dbReference>
<proteinExistence type="predicted"/>
<comment type="caution">
    <text evidence="1">The sequence shown here is derived from an EMBL/GenBank/DDBJ whole genome shotgun (WGS) entry which is preliminary data.</text>
</comment>
<dbReference type="InterPro" id="IPR019546">
    <property type="entry name" value="TAT_signal_bac_arc"/>
</dbReference>
<dbReference type="NCBIfam" id="TIGR01409">
    <property type="entry name" value="TAT_signal_seq"/>
    <property type="match status" value="1"/>
</dbReference>
<sequence>MSYESTNVPTRRKFLSKTCIVGVAMFTLR</sequence>
<keyword evidence="2" id="KW-1185">Reference proteome</keyword>
<dbReference type="Proteomes" id="UP001580430">
    <property type="component" value="Unassembled WGS sequence"/>
</dbReference>
<evidence type="ECO:0000313" key="2">
    <source>
        <dbReference type="Proteomes" id="UP001580430"/>
    </source>
</evidence>